<keyword evidence="7" id="KW-1185">Reference proteome</keyword>
<keyword evidence="5" id="KW-0813">Transport</keyword>
<dbReference type="InterPro" id="IPR002033">
    <property type="entry name" value="TatC"/>
</dbReference>
<dbReference type="Proteomes" id="UP000199657">
    <property type="component" value="Unassembled WGS sequence"/>
</dbReference>
<keyword evidence="3 5" id="KW-1133">Transmembrane helix</keyword>
<name>A0A1H8TAQ9_9GAMM</name>
<evidence type="ECO:0000256" key="5">
    <source>
        <dbReference type="HAMAP-Rule" id="MF_00902"/>
    </source>
</evidence>
<comment type="subcellular location">
    <subcellularLocation>
        <location evidence="5">Cell membrane</location>
        <topology evidence="5">Multi-pass membrane protein</topology>
    </subcellularLocation>
    <subcellularLocation>
        <location evidence="1">Membrane</location>
        <topology evidence="1">Multi-pass membrane protein</topology>
    </subcellularLocation>
</comment>
<sequence length="253" mass="28187">MAIPEFDEDRPFLSHLLELRSRLMRALGATLVAFLAIYPFYDHLFTFVASPLRRVLPDGELLAIQVASPFLIPMKLSLVAALFVTIPYLLYQLWAFIAPGLYKHEKTLVWPLLISSTLLFYLGALFAYFVVLPLVFPFFAGVAPLGVSYQPDISEYLSFVLTMLVVFGLAFEVPIATLLMIRTGATTRANLAAKRPYVIVAAFACGMLLTPPDIISQVMLAIPVWLLFELGLWLSRWYGASGDDTAEESESPD</sequence>
<evidence type="ECO:0000256" key="2">
    <source>
        <dbReference type="ARBA" id="ARBA00022692"/>
    </source>
</evidence>
<dbReference type="Pfam" id="PF00902">
    <property type="entry name" value="TatC"/>
    <property type="match status" value="1"/>
</dbReference>
<dbReference type="AlphaFoldDB" id="A0A1H8TAQ9"/>
<keyword evidence="4 5" id="KW-0472">Membrane</keyword>
<evidence type="ECO:0000313" key="6">
    <source>
        <dbReference type="EMBL" id="SEO88180.1"/>
    </source>
</evidence>
<dbReference type="OrthoDB" id="9777044at2"/>
<keyword evidence="2 5" id="KW-0812">Transmembrane</keyword>
<feature type="transmembrane region" description="Helical" evidence="5">
    <location>
        <begin position="156"/>
        <end position="180"/>
    </location>
</feature>
<organism evidence="6 7">
    <name type="scientific">Aquisalimonas asiatica</name>
    <dbReference type="NCBI Taxonomy" id="406100"/>
    <lineage>
        <taxon>Bacteria</taxon>
        <taxon>Pseudomonadati</taxon>
        <taxon>Pseudomonadota</taxon>
        <taxon>Gammaproteobacteria</taxon>
        <taxon>Chromatiales</taxon>
        <taxon>Ectothiorhodospiraceae</taxon>
        <taxon>Aquisalimonas</taxon>
    </lineage>
</organism>
<accession>A0A1H8TAQ9</accession>
<feature type="transmembrane region" description="Helical" evidence="5">
    <location>
        <begin position="76"/>
        <end position="97"/>
    </location>
</feature>
<comment type="function">
    <text evidence="5">Part of the twin-arginine translocation (Tat) system that transports large folded proteins containing a characteristic twin-arginine motif in their signal peptide across membranes. Together with TatB, TatC is part of a receptor directly interacting with Tat signal peptides.</text>
</comment>
<dbReference type="STRING" id="406100.SAMN04488052_10425"/>
<dbReference type="NCBIfam" id="TIGR00945">
    <property type="entry name" value="tatC"/>
    <property type="match status" value="1"/>
</dbReference>
<evidence type="ECO:0000256" key="1">
    <source>
        <dbReference type="ARBA" id="ARBA00004141"/>
    </source>
</evidence>
<dbReference type="PANTHER" id="PTHR30371:SF0">
    <property type="entry name" value="SEC-INDEPENDENT PROTEIN TRANSLOCASE PROTEIN TATC, CHLOROPLASTIC-RELATED"/>
    <property type="match status" value="1"/>
</dbReference>
<keyword evidence="5" id="KW-0653">Protein transport</keyword>
<feature type="transmembrane region" description="Helical" evidence="5">
    <location>
        <begin position="23"/>
        <end position="41"/>
    </location>
</feature>
<dbReference type="GO" id="GO:0043953">
    <property type="term" value="P:protein transport by the Tat complex"/>
    <property type="evidence" value="ECO:0007669"/>
    <property type="project" value="UniProtKB-UniRule"/>
</dbReference>
<dbReference type="RefSeq" id="WP_091643060.1">
    <property type="nucleotide sequence ID" value="NZ_FOEG01000004.1"/>
</dbReference>
<gene>
    <name evidence="5" type="primary">tatC</name>
    <name evidence="6" type="ORF">SAMN04488052_10425</name>
</gene>
<dbReference type="PANTHER" id="PTHR30371">
    <property type="entry name" value="SEC-INDEPENDENT PROTEIN TRANSLOCASE PROTEIN TATC"/>
    <property type="match status" value="1"/>
</dbReference>
<evidence type="ECO:0000256" key="3">
    <source>
        <dbReference type="ARBA" id="ARBA00022989"/>
    </source>
</evidence>
<dbReference type="GO" id="GO:0033281">
    <property type="term" value="C:TAT protein transport complex"/>
    <property type="evidence" value="ECO:0007669"/>
    <property type="project" value="UniProtKB-UniRule"/>
</dbReference>
<comment type="similarity">
    <text evidence="5">Belongs to the TatC family.</text>
</comment>
<dbReference type="EMBL" id="FOEG01000004">
    <property type="protein sequence ID" value="SEO88180.1"/>
    <property type="molecule type" value="Genomic_DNA"/>
</dbReference>
<keyword evidence="5" id="KW-0811">Translocation</keyword>
<comment type="caution">
    <text evidence="5">Lacks conserved residue(s) required for the propagation of feature annotation.</text>
</comment>
<dbReference type="PRINTS" id="PR01840">
    <property type="entry name" value="TATCFAMILY"/>
</dbReference>
<dbReference type="GO" id="GO:0009977">
    <property type="term" value="F:proton motive force dependent protein transmembrane transporter activity"/>
    <property type="evidence" value="ECO:0007669"/>
    <property type="project" value="TreeGrafter"/>
</dbReference>
<comment type="subunit">
    <text evidence="5">The Tat system comprises two distinct complexes: a TatABC complex, containing multiple copies of TatA, TatB and TatC subunits, and a separate TatA complex, containing only TatA subunits. Substrates initially bind to the TatABC complex, which probably triggers association of the separate TatA complex to form the active translocon.</text>
</comment>
<evidence type="ECO:0000256" key="4">
    <source>
        <dbReference type="ARBA" id="ARBA00023136"/>
    </source>
</evidence>
<evidence type="ECO:0000313" key="7">
    <source>
        <dbReference type="Proteomes" id="UP000199657"/>
    </source>
</evidence>
<reference evidence="6 7" key="1">
    <citation type="submission" date="2016-10" db="EMBL/GenBank/DDBJ databases">
        <authorList>
            <person name="de Groot N.N."/>
        </authorList>
    </citation>
    <scope>NUCLEOTIDE SEQUENCE [LARGE SCALE GENOMIC DNA]</scope>
    <source>
        <strain evidence="6 7">CGMCC 1.6291</strain>
    </source>
</reference>
<proteinExistence type="inferred from homology"/>
<feature type="transmembrane region" description="Helical" evidence="5">
    <location>
        <begin position="109"/>
        <end position="136"/>
    </location>
</feature>
<keyword evidence="5" id="KW-1003">Cell membrane</keyword>
<dbReference type="GO" id="GO:0065002">
    <property type="term" value="P:intracellular protein transmembrane transport"/>
    <property type="evidence" value="ECO:0007669"/>
    <property type="project" value="TreeGrafter"/>
</dbReference>
<protein>
    <recommendedName>
        <fullName evidence="5">Sec-independent protein translocase protein TatC</fullName>
    </recommendedName>
</protein>
<dbReference type="HAMAP" id="MF_00902">
    <property type="entry name" value="TatC"/>
    <property type="match status" value="1"/>
</dbReference>